<evidence type="ECO:0000313" key="3">
    <source>
        <dbReference type="Proteomes" id="UP001605261"/>
    </source>
</evidence>
<accession>A0ABW7CVZ6</accession>
<organism evidence="2 3">
    <name type="scientific">Stenotrophomonas nematodicola</name>
    <dbReference type="NCBI Taxonomy" id="2656746"/>
    <lineage>
        <taxon>Bacteria</taxon>
        <taxon>Pseudomonadati</taxon>
        <taxon>Pseudomonadota</taxon>
        <taxon>Gammaproteobacteria</taxon>
        <taxon>Lysobacterales</taxon>
        <taxon>Lysobacteraceae</taxon>
        <taxon>Stenotrophomonas</taxon>
    </lineage>
</organism>
<keyword evidence="3" id="KW-1185">Reference proteome</keyword>
<evidence type="ECO:0000313" key="2">
    <source>
        <dbReference type="EMBL" id="MFG6108276.1"/>
    </source>
</evidence>
<reference evidence="2 3" key="1">
    <citation type="submission" date="2024-09" db="EMBL/GenBank/DDBJ databases">
        <authorList>
            <consortium name="All-Russian atlas of soil microorganisms"/>
            <consortium name="as a basis for the search for new antimicrobial producers and enzymes with unique properties"/>
            <person name="Sokolova E.A."/>
            <person name="Voronina E.N."/>
        </authorList>
    </citation>
    <scope>NUCLEOTIDE SEQUENCE [LARGE SCALE GENOMIC DNA]</scope>
    <source>
        <strain evidence="2 3">AF-22b-331.1</strain>
    </source>
</reference>
<keyword evidence="1" id="KW-0732">Signal</keyword>
<dbReference type="Proteomes" id="UP001605261">
    <property type="component" value="Unassembled WGS sequence"/>
</dbReference>
<gene>
    <name evidence="2" type="ORF">ACEU0G_002213</name>
</gene>
<dbReference type="EMBL" id="JBHGCJ010000002">
    <property type="protein sequence ID" value="MFG6108276.1"/>
    <property type="molecule type" value="Genomic_DNA"/>
</dbReference>
<evidence type="ECO:0000256" key="1">
    <source>
        <dbReference type="SAM" id="SignalP"/>
    </source>
</evidence>
<evidence type="ECO:0008006" key="4">
    <source>
        <dbReference type="Google" id="ProtNLM"/>
    </source>
</evidence>
<feature type="chain" id="PRO_5045420118" description="Lipoprotein" evidence="1">
    <location>
        <begin position="21"/>
        <end position="173"/>
    </location>
</feature>
<dbReference type="RefSeq" id="WP_259203958.1">
    <property type="nucleotide sequence ID" value="NZ_JBHGCJ010000002.1"/>
</dbReference>
<protein>
    <recommendedName>
        <fullName evidence="4">Lipoprotein</fullName>
    </recommendedName>
</protein>
<comment type="caution">
    <text evidence="2">The sequence shown here is derived from an EMBL/GenBank/DDBJ whole genome shotgun (WGS) entry which is preliminary data.</text>
</comment>
<proteinExistence type="predicted"/>
<feature type="signal peptide" evidence="1">
    <location>
        <begin position="1"/>
        <end position="20"/>
    </location>
</feature>
<name>A0ABW7CVZ6_9GAMM</name>
<dbReference type="PROSITE" id="PS51257">
    <property type="entry name" value="PROKAR_LIPOPROTEIN"/>
    <property type="match status" value="1"/>
</dbReference>
<sequence>MKRFQTLLLAAGLALLSACSGNGSGMTASEYLTENVALWNGTTMTVQQWTIGPRGEQLQKALGEGKGLATFKSGLEGARAETRQHLAMIDQMPPDEDAKDVHQKLRTYVQSADEMFGILLEIAALPDGYDKAQIMPLAEKLQAVGNRIDGEMQALDAAQDAYAKKHGIQLQRH</sequence>